<name>A0A1X1ZIW6_9MYCO</name>
<sequence>MFSTSHLGLAEVSNPLRVPPDADHFGDPRHDVVRWNETTFFEAWSPETGVGVFLHMGRYPKDLDLWWCQAITYLPDGKVTSDVHWGRNPGAGADTGNLGIEVTDPLRRWVIRYDGAGELTESHRLTRGLSGAGIHIPVRWRLDADAAGPAWNLRPPPDGQMPDFAQSSHSQQTYRVKGAVTVNGVEYGLDGIGCNDHSRGVRDLTHFAGDQWVVAVMPGYTFHVINVWNADDEPILTTGAWFDERGYRDVTAHRHPDYDISGKPSKFELLVNDAGEVRRFGVEVLHGCTICVTQAHDNLNGVGWDLPGDTVVLGESPIRIRDDSGRIGYGHLERAIRLDRARRPA</sequence>
<dbReference type="SUPFAM" id="SSF159245">
    <property type="entry name" value="AttH-like"/>
    <property type="match status" value="1"/>
</dbReference>
<evidence type="ECO:0000313" key="1">
    <source>
        <dbReference type="EMBL" id="ORW23270.1"/>
    </source>
</evidence>
<proteinExistence type="predicted"/>
<keyword evidence="2" id="KW-1185">Reference proteome</keyword>
<dbReference type="EMBL" id="LQPJ01000109">
    <property type="protein sequence ID" value="ORW23270.1"/>
    <property type="molecule type" value="Genomic_DNA"/>
</dbReference>
<evidence type="ECO:0000313" key="2">
    <source>
        <dbReference type="Proteomes" id="UP000193529"/>
    </source>
</evidence>
<dbReference type="Proteomes" id="UP000193529">
    <property type="component" value="Unassembled WGS sequence"/>
</dbReference>
<reference evidence="1 2" key="1">
    <citation type="submission" date="2016-01" db="EMBL/GenBank/DDBJ databases">
        <title>The new phylogeny of the genus Mycobacterium.</title>
        <authorList>
            <person name="Tarcisio F."/>
            <person name="Conor M."/>
            <person name="Antonella G."/>
            <person name="Elisabetta G."/>
            <person name="Giulia F.S."/>
            <person name="Sara T."/>
            <person name="Anna F."/>
            <person name="Clotilde B."/>
            <person name="Roberto B."/>
            <person name="Veronica D.S."/>
            <person name="Fabio R."/>
            <person name="Monica P."/>
            <person name="Olivier J."/>
            <person name="Enrico T."/>
            <person name="Nicola S."/>
        </authorList>
    </citation>
    <scope>NUCLEOTIDE SEQUENCE [LARGE SCALE GENOMIC DNA]</scope>
    <source>
        <strain evidence="1 2">DSM 44572</strain>
    </source>
</reference>
<accession>A0A1X1ZIW6</accession>
<evidence type="ECO:0008006" key="3">
    <source>
        <dbReference type="Google" id="ProtNLM"/>
    </source>
</evidence>
<dbReference type="AlphaFoldDB" id="A0A1X1ZIW6"/>
<protein>
    <recommendedName>
        <fullName evidence="3">AttH domain-containing protein</fullName>
    </recommendedName>
</protein>
<gene>
    <name evidence="1" type="ORF">AWC19_11980</name>
</gene>
<comment type="caution">
    <text evidence="1">The sequence shown here is derived from an EMBL/GenBank/DDBJ whole genome shotgun (WGS) entry which is preliminary data.</text>
</comment>
<organism evidence="1 2">
    <name type="scientific">Mycobacterium palustre</name>
    <dbReference type="NCBI Taxonomy" id="153971"/>
    <lineage>
        <taxon>Bacteria</taxon>
        <taxon>Bacillati</taxon>
        <taxon>Actinomycetota</taxon>
        <taxon>Actinomycetes</taxon>
        <taxon>Mycobacteriales</taxon>
        <taxon>Mycobacteriaceae</taxon>
        <taxon>Mycobacterium</taxon>
        <taxon>Mycobacterium simiae complex</taxon>
    </lineage>
</organism>